<dbReference type="AlphaFoldDB" id="A0A067QNJ0"/>
<dbReference type="PANTHER" id="PTHR46848">
    <property type="entry name" value="REGULATOR OF G-PROTEIN SIGNALING 3"/>
    <property type="match status" value="1"/>
</dbReference>
<sequence>MLKWTVGHKKAAGVKRSPSGGTGAGGGPCYSIRRAAAKFHLSRRRNRTPSAPGLEPQQGDSRERSKSFDKENRDREQNKKYESLSPRTRDSVYMRLDTVPAALRDLSNHYQTSPVGSPAPPVVKRSRSRARKVRSARYACECLQETVNATEVRSAEECLDFHLRSVPPQNEEISHIPDTGISTTIGVVPHNSIPVGHKGGDTVVLKSSTVSTQSPLQIEYSPCPVRTTRSLLALRRRLTDVFVQPYHSVGSLQPPSQSSHDNPLYFYLQQAKTSPCAVFHNKKSDSEFSKCDLTKSPNGQCSDDVPLKFRKKDPSLCFSARVGYTYNTEDNSSDTKKQSTKGFTSEQRNATLRDRQSNSKKMSLSPLSRNLASLRLSSGSKEECILQQFSRITPPSPFLNSTTFISNVISTSHNQRALASNELRTAHDVTDPRFLSLYSVLESADVPISIPKKSATINSSADVLHNNNNNNNESPHTPTSQCPVNRILCYPEESPVKRTDVSQGTFCELRKRSSLRRTRTLTSNSEEGPPVKMQPVVLSNGQLIMPVHNNKLTTENYARGQTCQSLESPNTRPLRRSAEVRKTKRSLRRSSKALTENYEHVSPKGVEGEISYSENVVCDSVYSNLDSSRFDMNSDSLEDESMLKRQGGFRRRQRTVFRSSATSDPCLLNIPIRRSNNKLTGLTLPNGIPSKFSPQDTNTSWTHNQTIISNDIKPRDMSCHIVGLPRTKAVKTSSHHDICNQSSGVLSRLTGTVSCSDIPGREPSFGLTLSKGIPSPPSPSNEDDDQYSSSVGIAGIRPLSSSPVQPLGPWRQNTPRAEDNGSSSSDDTWNSHNVRLTDGHVVKGVTVEEADCHMKEDEHVSSSAPFLGPSPMALVEGRSRSRRCLLFASPCCISRTRRTASVRTSSWRMSKDFSQNRGELQLALYGNSGLLTIHVISGKNLHRTGGRACNAYVKVTLMPSSEERTFHRTSVHRESSTPWFDQKFSFEVLPTEEDKRVFVSAWHRDKEKRKEMSLVSQAIAGIKATQQQQKQCEKIQHCCHKSCVVVSPSRSPSSTAPAASTNINVAGDVPRPLADLDSPTGKA</sequence>
<feature type="region of interest" description="Disordered" evidence="1">
    <location>
        <begin position="1"/>
        <end position="93"/>
    </location>
</feature>
<keyword evidence="4" id="KW-1185">Reference proteome</keyword>
<gene>
    <name evidence="3" type="ORF">L798_15792</name>
</gene>
<dbReference type="Pfam" id="PF00168">
    <property type="entry name" value="C2"/>
    <property type="match status" value="1"/>
</dbReference>
<feature type="compositionally biased region" description="Polar residues" evidence="1">
    <location>
        <begin position="811"/>
        <end position="834"/>
    </location>
</feature>
<feature type="region of interest" description="Disordered" evidence="1">
    <location>
        <begin position="766"/>
        <end position="835"/>
    </location>
</feature>
<dbReference type="Gene3D" id="2.60.40.150">
    <property type="entry name" value="C2 domain"/>
    <property type="match status" value="1"/>
</dbReference>
<feature type="region of interest" description="Disordered" evidence="1">
    <location>
        <begin position="328"/>
        <end position="366"/>
    </location>
</feature>
<evidence type="ECO:0000313" key="4">
    <source>
        <dbReference type="Proteomes" id="UP000027135"/>
    </source>
</evidence>
<feature type="domain" description="C2" evidence="2">
    <location>
        <begin position="916"/>
        <end position="1035"/>
    </location>
</feature>
<feature type="region of interest" description="Disordered" evidence="1">
    <location>
        <begin position="562"/>
        <end position="600"/>
    </location>
</feature>
<feature type="compositionally biased region" description="Basic residues" evidence="1">
    <location>
        <begin position="1"/>
        <end position="13"/>
    </location>
</feature>
<feature type="compositionally biased region" description="Basic residues" evidence="1">
    <location>
        <begin position="582"/>
        <end position="591"/>
    </location>
</feature>
<dbReference type="InterPro" id="IPR000008">
    <property type="entry name" value="C2_dom"/>
</dbReference>
<dbReference type="InParanoid" id="A0A067QNJ0"/>
<feature type="compositionally biased region" description="Basic and acidic residues" evidence="1">
    <location>
        <begin position="60"/>
        <end position="92"/>
    </location>
</feature>
<feature type="compositionally biased region" description="Polar residues" evidence="1">
    <location>
        <begin position="562"/>
        <end position="571"/>
    </location>
</feature>
<accession>A0A067QNJ0</accession>
<evidence type="ECO:0000313" key="3">
    <source>
        <dbReference type="EMBL" id="KDR09958.1"/>
    </source>
</evidence>
<dbReference type="PANTHER" id="PTHR46848:SF1">
    <property type="entry name" value="REGULATOR OF G-PROTEIN SIGNALING 3"/>
    <property type="match status" value="1"/>
</dbReference>
<dbReference type="SMART" id="SM00239">
    <property type="entry name" value="C2"/>
    <property type="match status" value="1"/>
</dbReference>
<evidence type="ECO:0000259" key="2">
    <source>
        <dbReference type="PROSITE" id="PS50004"/>
    </source>
</evidence>
<protein>
    <submittedName>
        <fullName evidence="3">Regulator of G-protein signaling 3</fullName>
    </submittedName>
</protein>
<dbReference type="GO" id="GO:0005886">
    <property type="term" value="C:plasma membrane"/>
    <property type="evidence" value="ECO:0007669"/>
    <property type="project" value="TreeGrafter"/>
</dbReference>
<dbReference type="PROSITE" id="PS50004">
    <property type="entry name" value="C2"/>
    <property type="match status" value="1"/>
</dbReference>
<organism evidence="3 4">
    <name type="scientific">Zootermopsis nevadensis</name>
    <name type="common">Dampwood termite</name>
    <dbReference type="NCBI Taxonomy" id="136037"/>
    <lineage>
        <taxon>Eukaryota</taxon>
        <taxon>Metazoa</taxon>
        <taxon>Ecdysozoa</taxon>
        <taxon>Arthropoda</taxon>
        <taxon>Hexapoda</taxon>
        <taxon>Insecta</taxon>
        <taxon>Pterygota</taxon>
        <taxon>Neoptera</taxon>
        <taxon>Polyneoptera</taxon>
        <taxon>Dictyoptera</taxon>
        <taxon>Blattodea</taxon>
        <taxon>Blattoidea</taxon>
        <taxon>Termitoidae</taxon>
        <taxon>Termopsidae</taxon>
        <taxon>Zootermopsis</taxon>
    </lineage>
</organism>
<feature type="compositionally biased region" description="Polar residues" evidence="1">
    <location>
        <begin position="340"/>
        <end position="350"/>
    </location>
</feature>
<dbReference type="eggNOG" id="ENOG502SSHS">
    <property type="taxonomic scope" value="Eukaryota"/>
</dbReference>
<dbReference type="SUPFAM" id="SSF49562">
    <property type="entry name" value="C2 domain (Calcium/lipid-binding domain, CaLB)"/>
    <property type="match status" value="1"/>
</dbReference>
<reference evidence="3 4" key="1">
    <citation type="journal article" date="2014" name="Nat. Commun.">
        <title>Molecular traces of alternative social organization in a termite genome.</title>
        <authorList>
            <person name="Terrapon N."/>
            <person name="Li C."/>
            <person name="Robertson H.M."/>
            <person name="Ji L."/>
            <person name="Meng X."/>
            <person name="Booth W."/>
            <person name="Chen Z."/>
            <person name="Childers C.P."/>
            <person name="Glastad K.M."/>
            <person name="Gokhale K."/>
            <person name="Gowin J."/>
            <person name="Gronenberg W."/>
            <person name="Hermansen R.A."/>
            <person name="Hu H."/>
            <person name="Hunt B.G."/>
            <person name="Huylmans A.K."/>
            <person name="Khalil S.M."/>
            <person name="Mitchell R.D."/>
            <person name="Munoz-Torres M.C."/>
            <person name="Mustard J.A."/>
            <person name="Pan H."/>
            <person name="Reese J.T."/>
            <person name="Scharf M.E."/>
            <person name="Sun F."/>
            <person name="Vogel H."/>
            <person name="Xiao J."/>
            <person name="Yang W."/>
            <person name="Yang Z."/>
            <person name="Yang Z."/>
            <person name="Zhou J."/>
            <person name="Zhu J."/>
            <person name="Brent C.S."/>
            <person name="Elsik C.G."/>
            <person name="Goodisman M.A."/>
            <person name="Liberles D.A."/>
            <person name="Roe R.M."/>
            <person name="Vargo E.L."/>
            <person name="Vilcinskas A."/>
            <person name="Wang J."/>
            <person name="Bornberg-Bauer E."/>
            <person name="Korb J."/>
            <person name="Zhang G."/>
            <person name="Liebig J."/>
        </authorList>
    </citation>
    <scope>NUCLEOTIDE SEQUENCE [LARGE SCALE GENOMIC DNA]</scope>
    <source>
        <tissue evidence="3">Whole organism</tissue>
    </source>
</reference>
<dbReference type="EMBL" id="KK853197">
    <property type="protein sequence ID" value="KDR09958.1"/>
    <property type="molecule type" value="Genomic_DNA"/>
</dbReference>
<dbReference type="STRING" id="136037.A0A067QNJ0"/>
<name>A0A067QNJ0_ZOONE</name>
<proteinExistence type="predicted"/>
<evidence type="ECO:0000256" key="1">
    <source>
        <dbReference type="SAM" id="MobiDB-lite"/>
    </source>
</evidence>
<feature type="compositionally biased region" description="Low complexity" evidence="1">
    <location>
        <begin position="1049"/>
        <end position="1060"/>
    </location>
</feature>
<dbReference type="GO" id="GO:0005634">
    <property type="term" value="C:nucleus"/>
    <property type="evidence" value="ECO:0007669"/>
    <property type="project" value="TreeGrafter"/>
</dbReference>
<feature type="region of interest" description="Disordered" evidence="1">
    <location>
        <begin position="1049"/>
        <end position="1083"/>
    </location>
</feature>
<dbReference type="Proteomes" id="UP000027135">
    <property type="component" value="Unassembled WGS sequence"/>
</dbReference>
<feature type="compositionally biased region" description="Basic residues" evidence="1">
    <location>
        <begin position="35"/>
        <end position="47"/>
    </location>
</feature>
<dbReference type="InterPro" id="IPR035892">
    <property type="entry name" value="C2_domain_sf"/>
</dbReference>